<reference evidence="3 4" key="1">
    <citation type="journal article" name="Front. Microbiol.">
        <title>Sugar Metabolism of the First Thermophilic Planctomycete Thermogutta terrifontis: Comparative Genomic and Transcriptomic Approaches.</title>
        <authorList>
            <person name="Elcheninov A.G."/>
            <person name="Menzel P."/>
            <person name="Gudbergsdottir S.R."/>
            <person name="Slesarev A.I."/>
            <person name="Kadnikov V.V."/>
            <person name="Krogh A."/>
            <person name="Bonch-Osmolovskaya E.A."/>
            <person name="Peng X."/>
            <person name="Kublanov I.V."/>
        </authorList>
    </citation>
    <scope>NUCLEOTIDE SEQUENCE [LARGE SCALE GENOMIC DNA]</scope>
    <source>
        <strain evidence="3 4">R1</strain>
    </source>
</reference>
<dbReference type="Pfam" id="PF13559">
    <property type="entry name" value="DUF4129"/>
    <property type="match status" value="1"/>
</dbReference>
<dbReference type="InterPro" id="IPR052901">
    <property type="entry name" value="Bact_TGase-like"/>
</dbReference>
<dbReference type="InterPro" id="IPR002931">
    <property type="entry name" value="Transglutaminase-like"/>
</dbReference>
<feature type="transmembrane region" description="Helical" evidence="1">
    <location>
        <begin position="191"/>
        <end position="209"/>
    </location>
</feature>
<keyword evidence="1" id="KW-0812">Transmembrane</keyword>
<dbReference type="InterPro" id="IPR038765">
    <property type="entry name" value="Papain-like_cys_pep_sf"/>
</dbReference>
<protein>
    <submittedName>
        <fullName evidence="3">Transglutaminase-like enzymes, putative cysteine protease</fullName>
    </submittedName>
</protein>
<dbReference type="Pfam" id="PF11992">
    <property type="entry name" value="TgpA_N"/>
    <property type="match status" value="1"/>
</dbReference>
<dbReference type="AlphaFoldDB" id="A0A286RIK2"/>
<proteinExistence type="predicted"/>
<dbReference type="GO" id="GO:0006508">
    <property type="term" value="P:proteolysis"/>
    <property type="evidence" value="ECO:0007669"/>
    <property type="project" value="UniProtKB-KW"/>
</dbReference>
<dbReference type="SUPFAM" id="SSF54001">
    <property type="entry name" value="Cysteine proteinases"/>
    <property type="match status" value="1"/>
</dbReference>
<feature type="transmembrane region" description="Helical" evidence="1">
    <location>
        <begin position="47"/>
        <end position="65"/>
    </location>
</feature>
<dbReference type="Proteomes" id="UP000215086">
    <property type="component" value="Chromosome"/>
</dbReference>
<dbReference type="SMART" id="SM00460">
    <property type="entry name" value="TGc"/>
    <property type="match status" value="1"/>
</dbReference>
<name>A0A286RIK2_9BACT</name>
<keyword evidence="3" id="KW-0645">Protease</keyword>
<evidence type="ECO:0000313" key="4">
    <source>
        <dbReference type="Proteomes" id="UP000215086"/>
    </source>
</evidence>
<feature type="transmembrane region" description="Helical" evidence="1">
    <location>
        <begin position="71"/>
        <end position="89"/>
    </location>
</feature>
<organism evidence="3 4">
    <name type="scientific">Thermogutta terrifontis</name>
    <dbReference type="NCBI Taxonomy" id="1331910"/>
    <lineage>
        <taxon>Bacteria</taxon>
        <taxon>Pseudomonadati</taxon>
        <taxon>Planctomycetota</taxon>
        <taxon>Planctomycetia</taxon>
        <taxon>Pirellulales</taxon>
        <taxon>Thermoguttaceae</taxon>
        <taxon>Thermogutta</taxon>
    </lineage>
</organism>
<evidence type="ECO:0000259" key="2">
    <source>
        <dbReference type="SMART" id="SM00460"/>
    </source>
</evidence>
<feature type="transmembrane region" description="Helical" evidence="1">
    <location>
        <begin position="122"/>
        <end position="142"/>
    </location>
</feature>
<feature type="transmembrane region" description="Helical" evidence="1">
    <location>
        <begin position="646"/>
        <end position="667"/>
    </location>
</feature>
<keyword evidence="3" id="KW-0378">Hydrolase</keyword>
<dbReference type="PANTHER" id="PTHR42736">
    <property type="entry name" value="PROTEIN-GLUTAMINE GAMMA-GLUTAMYLTRANSFERASE"/>
    <property type="match status" value="1"/>
</dbReference>
<dbReference type="Pfam" id="PF01841">
    <property type="entry name" value="Transglut_core"/>
    <property type="match status" value="1"/>
</dbReference>
<dbReference type="KEGG" id="ttf:THTE_3188"/>
<sequence>MAALAALGTFLLAMGQQSRWLMGLALVSSLISLLLVDLTRIFSLPRWVTNILLIAALVVTGFDVLRYSGPLHVLIVANLLVYIQCVLQFQQKDARIYRYLLMLSIFQVVSACAFFHGVIFGLLLVVYLILALTALLLVTYFGEWDAQETNWQVDCRATQESRSSPLFISVTSDPPDPRAPLGINGALLGRLARVVVSSALFSGVVFLVVPRLSTRPWPGIAPAPVRTVGFDAAITLEEVGDLLDDPTPVMRVEVATLDGEPLGYVGPLYLRGGSLQVYYEKHWSLNPFFIQNEIRPLQPLFRGPGQSLFLQRIVLERTQGPEVFAIWPVGKWDDSPLLYDVDRTRVLRVTEDNRRTTYEMTTSALEFGRLADLVPATEPVRQAPFLQLPWVIFQPDWWGGRFVFHRDLYHRRGWNRLEELAAQWAKEAPWPEDDHFHLAKHFEQILAFSGEFQYSTEAVSRDPDLDPVVDFLTKSRKGHCEYFATALALLLRCRGIPTRIVIGYKTEEFNTLGGFYQARQRDAHAWVEAYLSPDKLSPELMGSRPSELWQYGAWLRLDPTPPSSSRAGANQTFWQRLWTTYTFLDYIWLKYVMQLDKVTQQAEVYQPVRRRVQEGVETLVRPERWRQTLSSVGAAIRRSLGEFSQWRTIGGSLVVVGLVAIGIFWLWRDPLRRIWIMKKLPLRRSWPPLADHVVVQVHGELQRLLERTHSPRLPGETPRAFVERVAQLQLASGSCECDGWTASARRIVDLYYRFRFGNHTPTALEVEDMAAALQTVRSALRGRRTINRRNNHVHKIDNPETR</sequence>
<feature type="transmembrane region" description="Helical" evidence="1">
    <location>
        <begin position="96"/>
        <end position="116"/>
    </location>
</feature>
<keyword evidence="4" id="KW-1185">Reference proteome</keyword>
<feature type="transmembrane region" description="Helical" evidence="1">
    <location>
        <begin position="25"/>
        <end position="42"/>
    </location>
</feature>
<dbReference type="PANTHER" id="PTHR42736:SF1">
    <property type="entry name" value="PROTEIN-GLUTAMINE GAMMA-GLUTAMYLTRANSFERASE"/>
    <property type="match status" value="1"/>
</dbReference>
<gene>
    <name evidence="3" type="ORF">THTE_3188</name>
</gene>
<feature type="domain" description="Transglutaminase-like" evidence="2">
    <location>
        <begin position="472"/>
        <end position="561"/>
    </location>
</feature>
<evidence type="ECO:0000256" key="1">
    <source>
        <dbReference type="SAM" id="Phobius"/>
    </source>
</evidence>
<accession>A0A286RIK2</accession>
<keyword evidence="1" id="KW-1133">Transmembrane helix</keyword>
<dbReference type="GO" id="GO:0008233">
    <property type="term" value="F:peptidase activity"/>
    <property type="evidence" value="ECO:0007669"/>
    <property type="project" value="UniProtKB-KW"/>
</dbReference>
<dbReference type="InterPro" id="IPR021878">
    <property type="entry name" value="TgpA_N"/>
</dbReference>
<evidence type="ECO:0000313" key="3">
    <source>
        <dbReference type="EMBL" id="ASV75790.1"/>
    </source>
</evidence>
<keyword evidence="1" id="KW-0472">Membrane</keyword>
<dbReference type="EMBL" id="CP018477">
    <property type="protein sequence ID" value="ASV75790.1"/>
    <property type="molecule type" value="Genomic_DNA"/>
</dbReference>
<dbReference type="InterPro" id="IPR025403">
    <property type="entry name" value="TgpA-like_C"/>
</dbReference>
<dbReference type="Gene3D" id="3.10.620.30">
    <property type="match status" value="1"/>
</dbReference>